<dbReference type="InterPro" id="IPR038643">
    <property type="entry name" value="PliI_sf"/>
</dbReference>
<protein>
    <recommendedName>
        <fullName evidence="4">Lipoprotein</fullName>
    </recommendedName>
</protein>
<dbReference type="PROSITE" id="PS51257">
    <property type="entry name" value="PROKAR_LIPOPROTEIN"/>
    <property type="match status" value="1"/>
</dbReference>
<accession>A0ABX5WXK9</accession>
<proteinExistence type="predicted"/>
<evidence type="ECO:0000313" key="2">
    <source>
        <dbReference type="EMBL" id="QDO83825.1"/>
    </source>
</evidence>
<evidence type="ECO:0000256" key="1">
    <source>
        <dbReference type="SAM" id="SignalP"/>
    </source>
</evidence>
<gene>
    <name evidence="2" type="ORF">FM037_11985</name>
</gene>
<dbReference type="Pfam" id="PF16743">
    <property type="entry name" value="PliI"/>
    <property type="match status" value="1"/>
</dbReference>
<feature type="signal peptide" evidence="1">
    <location>
        <begin position="1"/>
        <end position="21"/>
    </location>
</feature>
<sequence length="137" mass="14783">MSKSTAILVFSLMLSACSVNIQKTAEPSSIKRVSENNTAQIYVTKVELARGYTLVVSEGPLEPRSIGSVTVKLYRDLSVGDFVSAVSYPRDGTILTSLLIEHGTHKQKLSITTITAGSGNYQTSQLICIQGERLSLC</sequence>
<organism evidence="2 3">
    <name type="scientific">Shewanella psychropiezotolerans</name>
    <dbReference type="NCBI Taxonomy" id="2593655"/>
    <lineage>
        <taxon>Bacteria</taxon>
        <taxon>Pseudomonadati</taxon>
        <taxon>Pseudomonadota</taxon>
        <taxon>Gammaproteobacteria</taxon>
        <taxon>Alteromonadales</taxon>
        <taxon>Shewanellaceae</taxon>
        <taxon>Shewanella</taxon>
    </lineage>
</organism>
<dbReference type="Gene3D" id="2.40.128.460">
    <property type="entry name" value="Periplasmic lysozyme inhibitor of I-type lysozyme"/>
    <property type="match status" value="1"/>
</dbReference>
<dbReference type="InterPro" id="IPR031948">
    <property type="entry name" value="PliI"/>
</dbReference>
<evidence type="ECO:0000313" key="3">
    <source>
        <dbReference type="Proteomes" id="UP000315947"/>
    </source>
</evidence>
<keyword evidence="3" id="KW-1185">Reference proteome</keyword>
<keyword evidence="1" id="KW-0732">Signal</keyword>
<reference evidence="2 3" key="1">
    <citation type="submission" date="2019-07" db="EMBL/GenBank/DDBJ databases">
        <title>Shewanella sp. YLB-06 whole genomic sequence.</title>
        <authorList>
            <person name="Yu L."/>
        </authorList>
    </citation>
    <scope>NUCLEOTIDE SEQUENCE [LARGE SCALE GENOMIC DNA]</scope>
    <source>
        <strain evidence="2 3">YLB-06</strain>
    </source>
</reference>
<dbReference type="EMBL" id="CP041614">
    <property type="protein sequence ID" value="QDO83825.1"/>
    <property type="molecule type" value="Genomic_DNA"/>
</dbReference>
<dbReference type="Proteomes" id="UP000315947">
    <property type="component" value="Chromosome"/>
</dbReference>
<evidence type="ECO:0008006" key="4">
    <source>
        <dbReference type="Google" id="ProtNLM"/>
    </source>
</evidence>
<name>A0ABX5WXK9_9GAMM</name>
<feature type="chain" id="PRO_5045972780" description="Lipoprotein" evidence="1">
    <location>
        <begin position="22"/>
        <end position="137"/>
    </location>
</feature>
<dbReference type="RefSeq" id="WP_144046195.1">
    <property type="nucleotide sequence ID" value="NZ_CP041614.1"/>
</dbReference>